<evidence type="ECO:0000313" key="2">
    <source>
        <dbReference type="EMBL" id="DAF92395.1"/>
    </source>
</evidence>
<feature type="region of interest" description="Disordered" evidence="1">
    <location>
        <begin position="47"/>
        <end position="69"/>
    </location>
</feature>
<dbReference type="InterPro" id="IPR023562">
    <property type="entry name" value="ClpP/TepA"/>
</dbReference>
<dbReference type="EMBL" id="BK016066">
    <property type="protein sequence ID" value="DAF92395.1"/>
    <property type="molecule type" value="Genomic_DNA"/>
</dbReference>
<dbReference type="GO" id="GO:0008233">
    <property type="term" value="F:peptidase activity"/>
    <property type="evidence" value="ECO:0007669"/>
    <property type="project" value="UniProtKB-KW"/>
</dbReference>
<keyword evidence="2" id="KW-0378">Hydrolase</keyword>
<feature type="region of interest" description="Disordered" evidence="1">
    <location>
        <begin position="468"/>
        <end position="493"/>
    </location>
</feature>
<name>A0A8S5UD88_9CAUD</name>
<dbReference type="InterPro" id="IPR029045">
    <property type="entry name" value="ClpP/crotonase-like_dom_sf"/>
</dbReference>
<proteinExistence type="predicted"/>
<feature type="compositionally biased region" description="Polar residues" evidence="1">
    <location>
        <begin position="475"/>
        <end position="484"/>
    </location>
</feature>
<evidence type="ECO:0000256" key="1">
    <source>
        <dbReference type="SAM" id="MobiDB-lite"/>
    </source>
</evidence>
<dbReference type="CDD" id="cd07016">
    <property type="entry name" value="S14_ClpP_1"/>
    <property type="match status" value="1"/>
</dbReference>
<dbReference type="SUPFAM" id="SSF52096">
    <property type="entry name" value="ClpP/crotonase"/>
    <property type="match status" value="1"/>
</dbReference>
<accession>A0A8S5UD88</accession>
<sequence length="510" mass="54914">MQAVPAKGLTLKKYQIILHPQPASLTPRPAGFFLSFRRAATAPHFRGIYRPRSPRQPGAGRRALGGRKADKAHYFRGRPALMPTKMGQTAAPRAAIAQGAGQRRAGVFYEPIYIAVHLPTTFNHLTHTLLMPRTYHIDIDSYIGYPISKGYVKSKLQPMTGKPCNVRINSYGGDVQTALDIRQQFIDHGQVTAYIIGMTASAATILAMGARKVVMSRYALMLVHPCSAGVSAWGYYNKEELAKAIEGLRKTQADLKTLDRVVASIYAAKVGDSNVGKMEALMHEARWIGAEEALRLGLIDEIDPDEEQPDPAKEPMTDAQREHIVACGLPVPSFGMTAESMTAASTEAESPEGTAATITTTATATEQQMRKSIGEAVRVFFETIFARAAKPSCAAKPQGAAAATADDKPHHTNTPTMNTKTLTPATLCAKLGVAHITATDGKVTFTTKQIDALEKVIKALDDEKNEAEAKLNATDGDTTASAKPSTEADEGTALPGAEACDFYRKYGSLI</sequence>
<dbReference type="Gene3D" id="3.90.226.10">
    <property type="entry name" value="2-enoyl-CoA Hydratase, Chain A, domain 1"/>
    <property type="match status" value="1"/>
</dbReference>
<dbReference type="GO" id="GO:0006508">
    <property type="term" value="P:proteolysis"/>
    <property type="evidence" value="ECO:0007669"/>
    <property type="project" value="UniProtKB-KW"/>
</dbReference>
<feature type="region of interest" description="Disordered" evidence="1">
    <location>
        <begin position="400"/>
        <end position="419"/>
    </location>
</feature>
<reference evidence="2" key="1">
    <citation type="journal article" date="2021" name="Proc. Natl. Acad. Sci. U.S.A.">
        <title>A Catalog of Tens of Thousands of Viruses from Human Metagenomes Reveals Hidden Associations with Chronic Diseases.</title>
        <authorList>
            <person name="Tisza M.J."/>
            <person name="Buck C.B."/>
        </authorList>
    </citation>
    <scope>NUCLEOTIDE SEQUENCE</scope>
    <source>
        <strain evidence="2">Ct13O11</strain>
    </source>
</reference>
<organism evidence="2">
    <name type="scientific">Siphoviridae sp. ct13O11</name>
    <dbReference type="NCBI Taxonomy" id="2825303"/>
    <lineage>
        <taxon>Viruses</taxon>
        <taxon>Duplodnaviria</taxon>
        <taxon>Heunggongvirae</taxon>
        <taxon>Uroviricota</taxon>
        <taxon>Caudoviricetes</taxon>
    </lineage>
</organism>
<dbReference type="Pfam" id="PF00574">
    <property type="entry name" value="CLP_protease"/>
    <property type="match status" value="1"/>
</dbReference>
<protein>
    <submittedName>
        <fullName evidence="2">Putative ATP dependent Clp protease</fullName>
    </submittedName>
</protein>
<keyword evidence="2" id="KW-0645">Protease</keyword>